<protein>
    <recommendedName>
        <fullName evidence="1">DUF1659 domain-containing protein</fullName>
    </recommendedName>
</protein>
<evidence type="ECO:0000313" key="3">
    <source>
        <dbReference type="Proteomes" id="UP000030014"/>
    </source>
</evidence>
<dbReference type="AlphaFoldDB" id="A0A0A0HXC9"/>
<sequence length="71" mass="7802">MAQSKVYKSTLALDVLVGTDDKGKDVFKKQSFGKIRINADIEKVCEVGLNAAKLFNSAKVLKIDQSIITEE</sequence>
<dbReference type="Pfam" id="PF07872">
    <property type="entry name" value="DUF1659"/>
    <property type="match status" value="1"/>
</dbReference>
<dbReference type="InterPro" id="IPR012454">
    <property type="entry name" value="DUF1659"/>
</dbReference>
<dbReference type="EMBL" id="JDRY01000174">
    <property type="protein sequence ID" value="KGM93053.1"/>
    <property type="molecule type" value="Genomic_DNA"/>
</dbReference>
<accession>A0A0A0HXC9</accession>
<dbReference type="RefSeq" id="WP_039260283.1">
    <property type="nucleotide sequence ID" value="NZ_JDRY01000174.1"/>
</dbReference>
<comment type="caution">
    <text evidence="2">The sequence shown here is derived from an EMBL/GenBank/DDBJ whole genome shotgun (WGS) entry which is preliminary data.</text>
</comment>
<name>A0A0A0HXC9_CLOBO</name>
<organism evidence="2 3">
    <name type="scientific">Clostridium botulinum C/D str. DC5</name>
    <dbReference type="NCBI Taxonomy" id="1443128"/>
    <lineage>
        <taxon>Bacteria</taxon>
        <taxon>Bacillati</taxon>
        <taxon>Bacillota</taxon>
        <taxon>Clostridia</taxon>
        <taxon>Eubacteriales</taxon>
        <taxon>Clostridiaceae</taxon>
        <taxon>Clostridium</taxon>
    </lineage>
</organism>
<evidence type="ECO:0000313" key="2">
    <source>
        <dbReference type="EMBL" id="KGM93053.1"/>
    </source>
</evidence>
<evidence type="ECO:0000259" key="1">
    <source>
        <dbReference type="Pfam" id="PF07872"/>
    </source>
</evidence>
<reference evidence="2 3" key="1">
    <citation type="submission" date="2014-01" db="EMBL/GenBank/DDBJ databases">
        <title>Plasmidome dynamics in the species complex Clostridium novyi sensu lato converts strains of independent lineages into distinctly different pathogens.</title>
        <authorList>
            <person name="Skarin H."/>
            <person name="Segerman B."/>
        </authorList>
    </citation>
    <scope>NUCLEOTIDE SEQUENCE [LARGE SCALE GENOMIC DNA]</scope>
    <source>
        <strain evidence="2 3">DC5</strain>
    </source>
</reference>
<dbReference type="Proteomes" id="UP000030014">
    <property type="component" value="Unassembled WGS sequence"/>
</dbReference>
<feature type="domain" description="DUF1659" evidence="1">
    <location>
        <begin position="3"/>
        <end position="69"/>
    </location>
</feature>
<gene>
    <name evidence="2" type="ORF">Z955_16120</name>
</gene>
<proteinExistence type="predicted"/>